<evidence type="ECO:0000256" key="5">
    <source>
        <dbReference type="ARBA" id="ARBA00022679"/>
    </source>
</evidence>
<dbReference type="Gene3D" id="3.30.200.20">
    <property type="entry name" value="Phosphorylase Kinase, domain 1"/>
    <property type="match status" value="1"/>
</dbReference>
<evidence type="ECO:0000259" key="12">
    <source>
        <dbReference type="PROSITE" id="PS50011"/>
    </source>
</evidence>
<dbReference type="Gramene" id="PSR89695">
    <property type="protein sequence ID" value="PSR89695"/>
    <property type="gene ID" value="CEY00_Acc29901"/>
</dbReference>
<keyword evidence="3" id="KW-1003">Cell membrane</keyword>
<keyword evidence="6" id="KW-0547">Nucleotide-binding</keyword>
<dbReference type="EMBL" id="NKQK01000026">
    <property type="protein sequence ID" value="PSR89695.1"/>
    <property type="molecule type" value="Genomic_DNA"/>
</dbReference>
<dbReference type="Pfam" id="PF00069">
    <property type="entry name" value="Pkinase"/>
    <property type="match status" value="1"/>
</dbReference>
<dbReference type="GO" id="GO:0005886">
    <property type="term" value="C:plasma membrane"/>
    <property type="evidence" value="ECO:0007669"/>
    <property type="project" value="UniProtKB-SubCell"/>
</dbReference>
<evidence type="ECO:0000256" key="11">
    <source>
        <dbReference type="SAM" id="MobiDB-lite"/>
    </source>
</evidence>
<dbReference type="AlphaFoldDB" id="A0A2R6PE90"/>
<evidence type="ECO:0000256" key="4">
    <source>
        <dbReference type="ARBA" id="ARBA00022527"/>
    </source>
</evidence>
<keyword evidence="8" id="KW-0067">ATP-binding</keyword>
<dbReference type="SUPFAM" id="SSF56112">
    <property type="entry name" value="Protein kinase-like (PK-like)"/>
    <property type="match status" value="1"/>
</dbReference>
<comment type="caution">
    <text evidence="13">The sequence shown here is derived from an EMBL/GenBank/DDBJ whole genome shotgun (WGS) entry which is preliminary data.</text>
</comment>
<dbReference type="FunFam" id="1.10.510.10:FF:000032">
    <property type="entry name" value="Serine/threonine-protein kinase PBS1"/>
    <property type="match status" value="1"/>
</dbReference>
<comment type="subcellular location">
    <subcellularLocation>
        <location evidence="1">Cell membrane</location>
        <topology evidence="1">Lipid-anchor</topology>
    </subcellularLocation>
</comment>
<dbReference type="FunFam" id="3.30.200.20:FF:000266">
    <property type="entry name" value="probable serine/threonine-protein kinase RLCKVII"/>
    <property type="match status" value="1"/>
</dbReference>
<keyword evidence="10" id="KW-0449">Lipoprotein</keyword>
<feature type="region of interest" description="Disordered" evidence="11">
    <location>
        <begin position="17"/>
        <end position="36"/>
    </location>
</feature>
<proteinExistence type="inferred from homology"/>
<evidence type="ECO:0000256" key="8">
    <source>
        <dbReference type="ARBA" id="ARBA00022840"/>
    </source>
</evidence>
<evidence type="ECO:0000256" key="10">
    <source>
        <dbReference type="ARBA" id="ARBA00023288"/>
    </source>
</evidence>
<dbReference type="PANTHER" id="PTHR47985:SF31">
    <property type="entry name" value="SERINE_THREONINE-PROTEIN KINASE PBL26-RELATED"/>
    <property type="match status" value="1"/>
</dbReference>
<evidence type="ECO:0000256" key="1">
    <source>
        <dbReference type="ARBA" id="ARBA00004193"/>
    </source>
</evidence>
<dbReference type="OrthoDB" id="4062651at2759"/>
<gene>
    <name evidence="13" type="ORF">CEY00_Acc29901</name>
</gene>
<dbReference type="Proteomes" id="UP000241394">
    <property type="component" value="Chromosome LG26"/>
</dbReference>
<reference evidence="13 14" key="1">
    <citation type="submission" date="2017-07" db="EMBL/GenBank/DDBJ databases">
        <title>An improved, manually edited Actinidia chinensis var. chinensis (kiwifruit) genome highlights the challenges associated with draft genomes and gene prediction in plants.</title>
        <authorList>
            <person name="Pilkington S."/>
            <person name="Crowhurst R."/>
            <person name="Hilario E."/>
            <person name="Nardozza S."/>
            <person name="Fraser L."/>
            <person name="Peng Y."/>
            <person name="Gunaseelan K."/>
            <person name="Simpson R."/>
            <person name="Tahir J."/>
            <person name="Deroles S."/>
            <person name="Templeton K."/>
            <person name="Luo Z."/>
            <person name="Davy M."/>
            <person name="Cheng C."/>
            <person name="Mcneilage M."/>
            <person name="Scaglione D."/>
            <person name="Liu Y."/>
            <person name="Zhang Q."/>
            <person name="Datson P."/>
            <person name="De Silva N."/>
            <person name="Gardiner S."/>
            <person name="Bassett H."/>
            <person name="Chagne D."/>
            <person name="Mccallum J."/>
            <person name="Dzierzon H."/>
            <person name="Deng C."/>
            <person name="Wang Y.-Y."/>
            <person name="Barron N."/>
            <person name="Manako K."/>
            <person name="Bowen J."/>
            <person name="Foster T."/>
            <person name="Erridge Z."/>
            <person name="Tiffin H."/>
            <person name="Waite C."/>
            <person name="Davies K."/>
            <person name="Grierson E."/>
            <person name="Laing W."/>
            <person name="Kirk R."/>
            <person name="Chen X."/>
            <person name="Wood M."/>
            <person name="Montefiori M."/>
            <person name="Brummell D."/>
            <person name="Schwinn K."/>
            <person name="Catanach A."/>
            <person name="Fullerton C."/>
            <person name="Li D."/>
            <person name="Meiyalaghan S."/>
            <person name="Nieuwenhuizen N."/>
            <person name="Read N."/>
            <person name="Prakash R."/>
            <person name="Hunter D."/>
            <person name="Zhang H."/>
            <person name="Mckenzie M."/>
            <person name="Knabel M."/>
            <person name="Harris A."/>
            <person name="Allan A."/>
            <person name="Chen A."/>
            <person name="Janssen B."/>
            <person name="Plunkett B."/>
            <person name="Dwamena C."/>
            <person name="Voogd C."/>
            <person name="Leif D."/>
            <person name="Lafferty D."/>
            <person name="Souleyre E."/>
            <person name="Varkonyi-Gasic E."/>
            <person name="Gambi F."/>
            <person name="Hanley J."/>
            <person name="Yao J.-L."/>
            <person name="Cheung J."/>
            <person name="David K."/>
            <person name="Warren B."/>
            <person name="Marsh K."/>
            <person name="Snowden K."/>
            <person name="Lin-Wang K."/>
            <person name="Brian L."/>
            <person name="Martinez-Sanchez M."/>
            <person name="Wang M."/>
            <person name="Ileperuma N."/>
            <person name="Macnee N."/>
            <person name="Campin R."/>
            <person name="Mcatee P."/>
            <person name="Drummond R."/>
            <person name="Espley R."/>
            <person name="Ireland H."/>
            <person name="Wu R."/>
            <person name="Atkinson R."/>
            <person name="Karunairetnam S."/>
            <person name="Bulley S."/>
            <person name="Chunkath S."/>
            <person name="Hanley Z."/>
            <person name="Storey R."/>
            <person name="Thrimawithana A."/>
            <person name="Thomson S."/>
            <person name="David C."/>
            <person name="Testolin R."/>
        </authorList>
    </citation>
    <scope>NUCLEOTIDE SEQUENCE [LARGE SCALE GENOMIC DNA]</scope>
    <source>
        <strain evidence="14">cv. Red5</strain>
        <tissue evidence="13">Young leaf</tissue>
    </source>
</reference>
<feature type="domain" description="Protein kinase" evidence="12">
    <location>
        <begin position="69"/>
        <end position="347"/>
    </location>
</feature>
<evidence type="ECO:0000313" key="13">
    <source>
        <dbReference type="EMBL" id="PSR89695.1"/>
    </source>
</evidence>
<keyword evidence="5" id="KW-0808">Transferase</keyword>
<evidence type="ECO:0000256" key="6">
    <source>
        <dbReference type="ARBA" id="ARBA00022741"/>
    </source>
</evidence>
<dbReference type="Gene3D" id="1.10.510.10">
    <property type="entry name" value="Transferase(Phosphotransferase) domain 1"/>
    <property type="match status" value="1"/>
</dbReference>
<reference evidence="14" key="2">
    <citation type="journal article" date="2018" name="BMC Genomics">
        <title>A manually annotated Actinidia chinensis var. chinensis (kiwifruit) genome highlights the challenges associated with draft genomes and gene prediction in plants.</title>
        <authorList>
            <person name="Pilkington S.M."/>
            <person name="Crowhurst R."/>
            <person name="Hilario E."/>
            <person name="Nardozza S."/>
            <person name="Fraser L."/>
            <person name="Peng Y."/>
            <person name="Gunaseelan K."/>
            <person name="Simpson R."/>
            <person name="Tahir J."/>
            <person name="Deroles S.C."/>
            <person name="Templeton K."/>
            <person name="Luo Z."/>
            <person name="Davy M."/>
            <person name="Cheng C."/>
            <person name="McNeilage M."/>
            <person name="Scaglione D."/>
            <person name="Liu Y."/>
            <person name="Zhang Q."/>
            <person name="Datson P."/>
            <person name="De Silva N."/>
            <person name="Gardiner S.E."/>
            <person name="Bassett H."/>
            <person name="Chagne D."/>
            <person name="McCallum J."/>
            <person name="Dzierzon H."/>
            <person name="Deng C."/>
            <person name="Wang Y.Y."/>
            <person name="Barron L."/>
            <person name="Manako K."/>
            <person name="Bowen J."/>
            <person name="Foster T.M."/>
            <person name="Erridge Z.A."/>
            <person name="Tiffin H."/>
            <person name="Waite C.N."/>
            <person name="Davies K.M."/>
            <person name="Grierson E.P."/>
            <person name="Laing W.A."/>
            <person name="Kirk R."/>
            <person name="Chen X."/>
            <person name="Wood M."/>
            <person name="Montefiori M."/>
            <person name="Brummell D.A."/>
            <person name="Schwinn K.E."/>
            <person name="Catanach A."/>
            <person name="Fullerton C."/>
            <person name="Li D."/>
            <person name="Meiyalaghan S."/>
            <person name="Nieuwenhuizen N."/>
            <person name="Read N."/>
            <person name="Prakash R."/>
            <person name="Hunter D."/>
            <person name="Zhang H."/>
            <person name="McKenzie M."/>
            <person name="Knabel M."/>
            <person name="Harris A."/>
            <person name="Allan A.C."/>
            <person name="Gleave A."/>
            <person name="Chen A."/>
            <person name="Janssen B.J."/>
            <person name="Plunkett B."/>
            <person name="Ampomah-Dwamena C."/>
            <person name="Voogd C."/>
            <person name="Leif D."/>
            <person name="Lafferty D."/>
            <person name="Souleyre E.J.F."/>
            <person name="Varkonyi-Gasic E."/>
            <person name="Gambi F."/>
            <person name="Hanley J."/>
            <person name="Yao J.L."/>
            <person name="Cheung J."/>
            <person name="David K.M."/>
            <person name="Warren B."/>
            <person name="Marsh K."/>
            <person name="Snowden K.C."/>
            <person name="Lin-Wang K."/>
            <person name="Brian L."/>
            <person name="Martinez-Sanchez M."/>
            <person name="Wang M."/>
            <person name="Ileperuma N."/>
            <person name="Macnee N."/>
            <person name="Campin R."/>
            <person name="McAtee P."/>
            <person name="Drummond R.S.M."/>
            <person name="Espley R.V."/>
            <person name="Ireland H.S."/>
            <person name="Wu R."/>
            <person name="Atkinson R.G."/>
            <person name="Karunairetnam S."/>
            <person name="Bulley S."/>
            <person name="Chunkath S."/>
            <person name="Hanley Z."/>
            <person name="Storey R."/>
            <person name="Thrimawithana A.H."/>
            <person name="Thomson S."/>
            <person name="David C."/>
            <person name="Testolin R."/>
            <person name="Huang H."/>
            <person name="Hellens R.P."/>
            <person name="Schaffer R.J."/>
        </authorList>
    </citation>
    <scope>NUCLEOTIDE SEQUENCE [LARGE SCALE GENOMIC DNA]</scope>
    <source>
        <strain evidence="14">cv. Red5</strain>
    </source>
</reference>
<protein>
    <submittedName>
        <fullName evidence="13">Serine/threonine-protein kinase</fullName>
    </submittedName>
</protein>
<keyword evidence="4" id="KW-0723">Serine/threonine-protein kinase</keyword>
<dbReference type="PROSITE" id="PS50011">
    <property type="entry name" value="PROTEIN_KINASE_DOM"/>
    <property type="match status" value="1"/>
</dbReference>
<keyword evidence="14" id="KW-1185">Reference proteome</keyword>
<organism evidence="13 14">
    <name type="scientific">Actinidia chinensis var. chinensis</name>
    <name type="common">Chinese soft-hair kiwi</name>
    <dbReference type="NCBI Taxonomy" id="1590841"/>
    <lineage>
        <taxon>Eukaryota</taxon>
        <taxon>Viridiplantae</taxon>
        <taxon>Streptophyta</taxon>
        <taxon>Embryophyta</taxon>
        <taxon>Tracheophyta</taxon>
        <taxon>Spermatophyta</taxon>
        <taxon>Magnoliopsida</taxon>
        <taxon>eudicotyledons</taxon>
        <taxon>Gunneridae</taxon>
        <taxon>Pentapetalae</taxon>
        <taxon>asterids</taxon>
        <taxon>Ericales</taxon>
        <taxon>Actinidiaceae</taxon>
        <taxon>Actinidia</taxon>
    </lineage>
</organism>
<evidence type="ECO:0000256" key="7">
    <source>
        <dbReference type="ARBA" id="ARBA00022777"/>
    </source>
</evidence>
<dbReference type="InParanoid" id="A0A2R6PE90"/>
<sequence>MSCFRCFWSREMESYSSVDREAPTQPRPENHRRIPAEATNEKDGMKEVADKVPAQIFTFHELAAATKNFGQECLLGETGIGRVYKGLLGKTDQIVAVKQLDQNRLQGNREFLVEVLILGLLHHQNLLNLIGYCADGDQRLLVYEYMPLGSLEDRLLDPPPGQIPLDWFTRIKIAIGAARGLEYLHMANPPVINRNLKSSNILLDNEFNAKLWNFGKAKLGPVGDKTHISTSVVGTFGYCAPEYLRTGQLSVKSDVYSFGVVLLELITGRRAIDPTRRTEEQNLVIWAEPIFKDRRRFSELADPLLQGDFPMRSLYEAIDIAAMCLRDDASMRPLINDVVTGLTDIGLQERDVGTAASLSAPACATENRHEMLVQTSVDEH</sequence>
<evidence type="ECO:0000256" key="2">
    <source>
        <dbReference type="ARBA" id="ARBA00008684"/>
    </source>
</evidence>
<keyword evidence="7 13" id="KW-0418">Kinase</keyword>
<dbReference type="GO" id="GO:0005524">
    <property type="term" value="F:ATP binding"/>
    <property type="evidence" value="ECO:0007669"/>
    <property type="project" value="UniProtKB-KW"/>
</dbReference>
<dbReference type="PANTHER" id="PTHR47985">
    <property type="entry name" value="OS07G0668900 PROTEIN"/>
    <property type="match status" value="1"/>
</dbReference>
<dbReference type="STRING" id="1590841.A0A2R6PE90"/>
<name>A0A2R6PE90_ACTCC</name>
<keyword evidence="9" id="KW-0472">Membrane</keyword>
<dbReference type="InterPro" id="IPR011009">
    <property type="entry name" value="Kinase-like_dom_sf"/>
</dbReference>
<evidence type="ECO:0000256" key="3">
    <source>
        <dbReference type="ARBA" id="ARBA00022475"/>
    </source>
</evidence>
<comment type="similarity">
    <text evidence="2">Belongs to the protein kinase superfamily. Ser/Thr protein kinase family.</text>
</comment>
<dbReference type="GO" id="GO:0010183">
    <property type="term" value="P:pollen tube guidance"/>
    <property type="evidence" value="ECO:0007669"/>
    <property type="project" value="UniProtKB-ARBA"/>
</dbReference>
<dbReference type="InterPro" id="IPR000719">
    <property type="entry name" value="Prot_kinase_dom"/>
</dbReference>
<evidence type="ECO:0000313" key="14">
    <source>
        <dbReference type="Proteomes" id="UP000241394"/>
    </source>
</evidence>
<evidence type="ECO:0000256" key="9">
    <source>
        <dbReference type="ARBA" id="ARBA00023136"/>
    </source>
</evidence>
<dbReference type="GO" id="GO:0090404">
    <property type="term" value="C:pollen tube tip"/>
    <property type="evidence" value="ECO:0007669"/>
    <property type="project" value="UniProtKB-ARBA"/>
</dbReference>
<accession>A0A2R6PE90</accession>
<dbReference type="GO" id="GO:0004674">
    <property type="term" value="F:protein serine/threonine kinase activity"/>
    <property type="evidence" value="ECO:0007669"/>
    <property type="project" value="UniProtKB-KW"/>
</dbReference>